<comment type="caution">
    <text evidence="7">The sequence shown here is derived from an EMBL/GenBank/DDBJ whole genome shotgun (WGS) entry which is preliminary data.</text>
</comment>
<dbReference type="Pfam" id="PF13435">
    <property type="entry name" value="Cytochrome_C554"/>
    <property type="match status" value="1"/>
</dbReference>
<feature type="signal peptide" evidence="5">
    <location>
        <begin position="1"/>
        <end position="22"/>
    </location>
</feature>
<evidence type="ECO:0000256" key="5">
    <source>
        <dbReference type="SAM" id="SignalP"/>
    </source>
</evidence>
<name>A0ABS0YSV3_9BACT</name>
<dbReference type="SUPFAM" id="SSF48695">
    <property type="entry name" value="Multiheme cytochromes"/>
    <property type="match status" value="5"/>
</dbReference>
<evidence type="ECO:0000256" key="2">
    <source>
        <dbReference type="ARBA" id="ARBA00022729"/>
    </source>
</evidence>
<dbReference type="PANTHER" id="PTHR35038">
    <property type="entry name" value="DISSIMILATORY SULFITE REDUCTASE SIRA"/>
    <property type="match status" value="1"/>
</dbReference>
<evidence type="ECO:0000256" key="4">
    <source>
        <dbReference type="PROSITE-ProRule" id="PRU00433"/>
    </source>
</evidence>
<reference evidence="7 8" key="1">
    <citation type="submission" date="2020-12" db="EMBL/GenBank/DDBJ databases">
        <title>Geomonas sp. Red259, isolated from paddy soil.</title>
        <authorList>
            <person name="Xu Z."/>
            <person name="Zhang Z."/>
            <person name="Masuda Y."/>
            <person name="Itoh H."/>
            <person name="Senoo K."/>
        </authorList>
    </citation>
    <scope>NUCLEOTIDE SEQUENCE [LARGE SCALE GENOMIC DNA]</scope>
    <source>
        <strain evidence="7 8">Red259</strain>
    </source>
</reference>
<evidence type="ECO:0000313" key="7">
    <source>
        <dbReference type="EMBL" id="MBJ6801019.1"/>
    </source>
</evidence>
<proteinExistence type="predicted"/>
<dbReference type="EMBL" id="JAEMHK010000009">
    <property type="protein sequence ID" value="MBJ6801019.1"/>
    <property type="molecule type" value="Genomic_DNA"/>
</dbReference>
<dbReference type="InterPro" id="IPR023155">
    <property type="entry name" value="Cyt_c-552/4"/>
</dbReference>
<protein>
    <recommendedName>
        <fullName evidence="6">Cytochrome c domain-containing protein</fullName>
    </recommendedName>
</protein>
<feature type="domain" description="Cytochrome c" evidence="6">
    <location>
        <begin position="375"/>
        <end position="472"/>
    </location>
</feature>
<dbReference type="Gene3D" id="3.90.10.10">
    <property type="entry name" value="Cytochrome C3"/>
    <property type="match status" value="1"/>
</dbReference>
<dbReference type="PROSITE" id="PS51007">
    <property type="entry name" value="CYTC"/>
    <property type="match status" value="1"/>
</dbReference>
<keyword evidence="4" id="KW-0349">Heme</keyword>
<organism evidence="7 8">
    <name type="scientific">Geomonas propionica</name>
    <dbReference type="NCBI Taxonomy" id="2798582"/>
    <lineage>
        <taxon>Bacteria</taxon>
        <taxon>Pseudomonadati</taxon>
        <taxon>Thermodesulfobacteriota</taxon>
        <taxon>Desulfuromonadia</taxon>
        <taxon>Geobacterales</taxon>
        <taxon>Geobacteraceae</taxon>
        <taxon>Geomonas</taxon>
    </lineage>
</organism>
<dbReference type="InterPro" id="IPR051829">
    <property type="entry name" value="Multiheme_Cytochr_ET"/>
</dbReference>
<gene>
    <name evidence="7" type="ORF">JFN90_12860</name>
</gene>
<evidence type="ECO:0000313" key="8">
    <source>
        <dbReference type="Proteomes" id="UP000641025"/>
    </source>
</evidence>
<sequence>MLKKGIAAAGCLAIVAAGWSYAATTWQVQTKLSNTGGTIQVRNKALQTAVGSLVYNNFTTSADIPVTVTAKAGYKLGTIYKGGVAQTLTSDQISSGIYSVSLNKTSGLSQNITASFIASQFTITGTAIGSGSGTVTATPAAVYPGGSSTLTIVPKNNYDVVTQISPSGLTLQDNLGKTVTLPYSGAVYVTLTNIQAPKTVTATFTTASVSAGPDSVVEINKPVTIKGSVAAGDTIAWTQVSGDTVTLTGPTTATPSFTPVAAGTYVFQATESLKGLTDTVQITVASDVAAYMDSTCGGCHNATTGVVPSTANNGWKVSDHKTAGITCITCHTDALMPTPVNTLTVNKDTFTITGASAGNLGDNYCDTCHNGVRAYDHSTGVGVVPTTTCSSCHTPHYFNQIGQNHFAGLATPATGAVADGTSRTAYVTQGATCADCHNPLSNGMNKGYAEGGHGKISDEALNAFTHYDWSAASRTNTTLRGNSNCIRCHTTGGFAQFLGDTAAYTKFKPVAGAQNVLGCQSCHTSNYATGELRTGATPVGLSAPLTSGYFALFSTSGTLVAADKTKITVQFPGFKKSSICIPCHSGRSTDDVFVAVIDQAKALNKNYTTIQTSYYQHAANMGQTFIGKGAYNFDGTDFVGTNNTHANVKNGFTDTQGPCVGCHYSTTDKTHSLEVTAYTEVCGFCHRAGFGATDVEEKKAEFDAGVAVLDALIRTKFAPLQITVGDLAAERAYVRFGRFGAELTGTGYPLAPEVRAKNAYGAWYNWQILATYDKAAFVHNPSLARQILMETIDYVDDAKINGTAEATIAASALTAADKEKAEKYVASNGCAVCHASKDALVATGKHANEVSTHSGTCGRCHTTEGYVAFLATGNSPTGNYTKTALAGNPSFNGLDNAYNGSQNVSCVACHDTHGGTRNVAWTPQPKDTSAAASAQYKLCTSCHNLTDAAGNVMASGLLVNGTQTVAMQQHYKDFYRNIASTHYDLPSTGTVTNVGTTIEGYNIRYNSTTACTDCHGHNFYTNTNGVVASPATEETIQTEWAQSGHAGKILSVKFAAFTTSTGSFNGTTYLKRERSAASNAATQSVGVTGATGIAWEHYDWDDSTKLINAASTTDRQACQKCHTSTGVSNYLNAVATKNAGGDQTVAVAYSAANNDFSHLANWATTKVSPQNELLYCWGCHNNAETGALRVEGNMTLDYKAASTDTSNIVINVPGKGAVCVSCHAGRGNAATLFGASTIDPAAVLSGTTTPKNSATATATHYLGAAASIFAAQTKTGYEFPGRSYAAPVYFEHNTLGCNDCHMGGKNHKFEVVEKDSKGVITEIKSAKCLECHSGTYAMTVSKLKEEERGFSDALAAFNGALVAQGYTYTTAYPYFLFTSADSTKAALKWRTQGDLGAAHNFNFLQREPGAYAHNRFYTKRLIYDSLDWLDNNQMDNSVVIDSLRYPFAAKWLGDARP</sequence>
<dbReference type="InterPro" id="IPR013783">
    <property type="entry name" value="Ig-like_fold"/>
</dbReference>
<dbReference type="InterPro" id="IPR009056">
    <property type="entry name" value="Cyt_c-like_dom"/>
</dbReference>
<evidence type="ECO:0000256" key="1">
    <source>
        <dbReference type="ARBA" id="ARBA00022723"/>
    </source>
</evidence>
<accession>A0ABS0YSV3</accession>
<evidence type="ECO:0000259" key="6">
    <source>
        <dbReference type="PROSITE" id="PS51007"/>
    </source>
</evidence>
<keyword evidence="3 4" id="KW-0408">Iron</keyword>
<dbReference type="Proteomes" id="UP000641025">
    <property type="component" value="Unassembled WGS sequence"/>
</dbReference>
<dbReference type="InterPro" id="IPR036280">
    <property type="entry name" value="Multihaem_cyt_sf"/>
</dbReference>
<evidence type="ECO:0000256" key="3">
    <source>
        <dbReference type="ARBA" id="ARBA00023004"/>
    </source>
</evidence>
<dbReference type="Pfam" id="PF22352">
    <property type="entry name" value="K319L-like_PKD"/>
    <property type="match status" value="1"/>
</dbReference>
<dbReference type="Gene3D" id="1.10.1130.10">
    <property type="entry name" value="Flavocytochrome C3, Chain A"/>
    <property type="match status" value="3"/>
</dbReference>
<dbReference type="Gene3D" id="2.60.40.10">
    <property type="entry name" value="Immunoglobulins"/>
    <property type="match status" value="1"/>
</dbReference>
<keyword evidence="2 5" id="KW-0732">Signal</keyword>
<keyword evidence="1 4" id="KW-0479">Metal-binding</keyword>
<dbReference type="RefSeq" id="WP_199395517.1">
    <property type="nucleotide sequence ID" value="NZ_JAEMHK010000009.1"/>
</dbReference>
<keyword evidence="8" id="KW-1185">Reference proteome</keyword>
<dbReference type="PANTHER" id="PTHR35038:SF6">
    <property type="entry name" value="SURFACE LOCALIZED DECAHEME CYTOCHROME C LIPOPROTEIN"/>
    <property type="match status" value="1"/>
</dbReference>
<feature type="chain" id="PRO_5046502071" description="Cytochrome c domain-containing protein" evidence="5">
    <location>
        <begin position="23"/>
        <end position="1457"/>
    </location>
</feature>